<accession>J1JRY2</accession>
<dbReference type="Proteomes" id="UP000001077">
    <property type="component" value="Unassembled WGS sequence"/>
</dbReference>
<dbReference type="PATRIC" id="fig|1094556.3.peg.400"/>
<keyword evidence="2" id="KW-0812">Transmembrane</keyword>
<evidence type="ECO:0000256" key="2">
    <source>
        <dbReference type="SAM" id="Phobius"/>
    </source>
</evidence>
<reference evidence="4 5" key="1">
    <citation type="submission" date="2012-03" db="EMBL/GenBank/DDBJ databases">
        <title>The Genome Sequence of Bartonella rattimassiliensis 15908.</title>
        <authorList>
            <consortium name="The Broad Institute Genome Sequencing Platform"/>
            <consortium name="The Broad Institute Genome Sequencing Center for Infectious Disease"/>
            <person name="Feldgarden M."/>
            <person name="Kirby J."/>
            <person name="Kosoy M."/>
            <person name="Birtles R."/>
            <person name="Probert W.S."/>
            <person name="Chiaraviglio L."/>
            <person name="Young S.K."/>
            <person name="Zeng Q."/>
            <person name="Gargeya S."/>
            <person name="Fitzgerald M."/>
            <person name="Haas B."/>
            <person name="Abouelleil A."/>
            <person name="Alvarado L."/>
            <person name="Arachchi H.M."/>
            <person name="Berlin A."/>
            <person name="Chapman S.B."/>
            <person name="Gearin G."/>
            <person name="Goldberg J."/>
            <person name="Griggs A."/>
            <person name="Gujja S."/>
            <person name="Hansen M."/>
            <person name="Heiman D."/>
            <person name="Howarth C."/>
            <person name="Larimer J."/>
            <person name="Lui A."/>
            <person name="MacDonald P.J.P."/>
            <person name="McCowen C."/>
            <person name="Montmayeur A."/>
            <person name="Murphy C."/>
            <person name="Neiman D."/>
            <person name="Pearson M."/>
            <person name="Priest M."/>
            <person name="Roberts A."/>
            <person name="Saif S."/>
            <person name="Shea T."/>
            <person name="Sisk P."/>
            <person name="Stolte C."/>
            <person name="Sykes S."/>
            <person name="Wortman J."/>
            <person name="Nusbaum C."/>
            <person name="Birren B."/>
        </authorList>
    </citation>
    <scope>NUCLEOTIDE SEQUENCE [LARGE SCALE GENOMIC DNA]</scope>
    <source>
        <strain evidence="4 5">15908</strain>
    </source>
</reference>
<gene>
    <name evidence="4" type="ORF">MCY_00314</name>
</gene>
<evidence type="ECO:0000256" key="1">
    <source>
        <dbReference type="ARBA" id="ARBA00022612"/>
    </source>
</evidence>
<feature type="transmembrane region" description="Helical" evidence="2">
    <location>
        <begin position="519"/>
        <end position="550"/>
    </location>
</feature>
<dbReference type="Pfam" id="PF10145">
    <property type="entry name" value="PhageMin_Tail"/>
    <property type="match status" value="1"/>
</dbReference>
<organism evidence="4 5">
    <name type="scientific">Bartonella rattimassiliensis 15908</name>
    <dbReference type="NCBI Taxonomy" id="1094556"/>
    <lineage>
        <taxon>Bacteria</taxon>
        <taxon>Pseudomonadati</taxon>
        <taxon>Pseudomonadota</taxon>
        <taxon>Alphaproteobacteria</taxon>
        <taxon>Hyphomicrobiales</taxon>
        <taxon>Bartonellaceae</taxon>
        <taxon>Bartonella</taxon>
    </lineage>
</organism>
<dbReference type="EMBL" id="AILY01000008">
    <property type="protein sequence ID" value="EJF87190.1"/>
    <property type="molecule type" value="Genomic_DNA"/>
</dbReference>
<dbReference type="RefSeq" id="WP_007346618.1">
    <property type="nucleotide sequence ID" value="NZ_JH725064.1"/>
</dbReference>
<evidence type="ECO:0000259" key="3">
    <source>
        <dbReference type="Pfam" id="PF10145"/>
    </source>
</evidence>
<dbReference type="PANTHER" id="PTHR37813">
    <property type="entry name" value="FELS-2 PROPHAGE PROTEIN"/>
    <property type="match status" value="1"/>
</dbReference>
<keyword evidence="2" id="KW-1133">Transmembrane helix</keyword>
<dbReference type="STRING" id="1094556.MCY_00314"/>
<dbReference type="AlphaFoldDB" id="J1JRY2"/>
<proteinExistence type="predicted"/>
<evidence type="ECO:0000313" key="4">
    <source>
        <dbReference type="EMBL" id="EJF87190.1"/>
    </source>
</evidence>
<feature type="transmembrane region" description="Helical" evidence="2">
    <location>
        <begin position="487"/>
        <end position="513"/>
    </location>
</feature>
<keyword evidence="2" id="KW-0472">Membrane</keyword>
<feature type="domain" description="Phage tail tape measure protein" evidence="3">
    <location>
        <begin position="114"/>
        <end position="298"/>
    </location>
</feature>
<dbReference type="PANTHER" id="PTHR37813:SF1">
    <property type="entry name" value="FELS-2 PROPHAGE PROTEIN"/>
    <property type="match status" value="1"/>
</dbReference>
<dbReference type="InterPro" id="IPR010090">
    <property type="entry name" value="Phage_tape_meas"/>
</dbReference>
<keyword evidence="1" id="KW-1188">Viral release from host cell</keyword>
<name>J1JRY2_9HYPH</name>
<comment type="caution">
    <text evidence="4">The sequence shown here is derived from an EMBL/GenBank/DDBJ whole genome shotgun (WGS) entry which is preliminary data.</text>
</comment>
<keyword evidence="5" id="KW-1185">Reference proteome</keyword>
<sequence>MDVSLVVRFVNHLQEGIASAKRDLRAFSADVAHFQQQTRKHFKGWFDPEHLAEATANAENAFNHARGRMVGAIAQTATLIAPLYKAMQFDQSMKGLEKVLDASLDRLKELRRFALETSTKIPLAAREVLELMTSASQAGIGEQDLEAFSIYAAKAAVAFDMTGEQIGERFAKLRNVFKLNQAGIEDLGDAINHLSNHMAAKASEVSDFTNRATGAATMFKLTARETAAFGTAMISAGIVPESAARGFNAMSARIQAGGKHIEDAFTNIGLSRQKFMEDLEKDATGTLVRFFNVLGQSEQGMRSLIAIAGRDFTGDFAKLVGNPELLGQALEFVKDPQVFKGSVEQEADKQATGAMRQFELLQNRIVALGVTIGEVLLPHVNSLMDSVGGFVNGLMAWANAHPTLTAVILKTIAALMAFNIALRVLRFTLAGTRLGLLQLISSFIKLGGVSRTLKASWRGLAASGRSLKLLMAGLGASSFKLLRPMTLLVAAFRGVAVSGAALVSSFGFVGTAIEMVGAGIAAVVGAVFSPIGALVAAVVAVIMAAGFALWKYWDRFSSFVKGFARGIMRAFGRAFEAVMRFFGADPTTITQWKNIIAAAFDFSQAWQKFKQGLASVSQSFASLWEGFKQRLSDFWGWLSGFFAREKLSEDAKAGMEQAGEDLAHWIVDGFMSSISQLTDFCKSLPSRIKGWIGSIDVRELLPSFLGGKTSIQPIAQFAGAGRANVPFIEAKNKDRSPITHNQNVTVHVNGARDPIATGRAVAHALQRARANALHGGTE</sequence>
<dbReference type="HOGENOM" id="CLU_020060_1_0_5"/>
<evidence type="ECO:0000313" key="5">
    <source>
        <dbReference type="Proteomes" id="UP000001077"/>
    </source>
</evidence>
<protein>
    <submittedName>
        <fullName evidence="4">Phage tail tape measure protein, TP901 family, core region</fullName>
    </submittedName>
</protein>
<feature type="transmembrane region" description="Helical" evidence="2">
    <location>
        <begin position="404"/>
        <end position="425"/>
    </location>
</feature>
<dbReference type="NCBIfam" id="TIGR01760">
    <property type="entry name" value="tape_meas_TP901"/>
    <property type="match status" value="1"/>
</dbReference>
<dbReference type="eggNOG" id="COG5283">
    <property type="taxonomic scope" value="Bacteria"/>
</dbReference>